<evidence type="ECO:0000256" key="8">
    <source>
        <dbReference type="ARBA" id="ARBA00076447"/>
    </source>
</evidence>
<comment type="subcellular location">
    <subcellularLocation>
        <location evidence="1">Cytoplasm</location>
    </subcellularLocation>
</comment>
<evidence type="ECO:0000256" key="5">
    <source>
        <dbReference type="ARBA" id="ARBA00056105"/>
    </source>
</evidence>
<feature type="domain" description="STI1" evidence="11">
    <location>
        <begin position="157"/>
        <end position="196"/>
    </location>
</feature>
<dbReference type="InterPro" id="IPR041243">
    <property type="entry name" value="STI1/HOP_DP"/>
</dbReference>
<dbReference type="STRING" id="2880.D7FMZ5"/>
<dbReference type="AlphaFoldDB" id="D7FMZ5"/>
<keyword evidence="4 9" id="KW-0802">TPR repeat</keyword>
<dbReference type="Pfam" id="PF13414">
    <property type="entry name" value="TPR_11"/>
    <property type="match status" value="1"/>
</dbReference>
<dbReference type="EMBL" id="FN649730">
    <property type="protein sequence ID" value="CBJ30059.1"/>
    <property type="molecule type" value="Genomic_DNA"/>
</dbReference>
<evidence type="ECO:0000256" key="4">
    <source>
        <dbReference type="ARBA" id="ARBA00022803"/>
    </source>
</evidence>
<dbReference type="InterPro" id="IPR006636">
    <property type="entry name" value="STI1_HS-bd"/>
</dbReference>
<dbReference type="PANTHER" id="PTHR22904">
    <property type="entry name" value="TPR REPEAT CONTAINING PROTEIN"/>
    <property type="match status" value="1"/>
</dbReference>
<sequence length="595" mass="64586">MSAQEWKDKGNAALKAGDFEEAISSYTKAIDLDPSNHVFFSNRSAAHLSNDNAEQALADAESCIKVNGSWAKGFTRKGAALHKLKRYEEAAEAYEEGLETSPGDAALGRGLQDVLKAKSAASKAPAAGGMGGMGGMGGNNPIANAFGSDMMARLAAEPKFVPYLADPSFVAKLKMLQQDPNNMQMHLSDPRIMEVFGFLLGIDLKGMSAGAGGDEKDGQDQMRDIPTPPQATPQAQAEAKPAEKEQEEENEEKADPDESEEEAAARKKRKADQAAALVAKKKGNELYSAKNFPEALEAYGQAIELDNTNMSFLSNRAAVFFEQKEYEACIAECKKAVGVGRVNRAGFADIGKAYARMAKASSRMGDKSQAIAYLEDAQMEMYTKENERLIKTLQLEARKEAAAKYVDPEKALEAKERGNEQFRAGQWALAISEYEEAVKRDPTNAAYRNNLAAALTKIGDFNAAKAACEKALELDSKYVKAWAKKGDIEFFMKEYHKALDSYKMGLTVEPNNSLCVDGVRKTTVKINEGSGKADSERAAHAMADPEIQMILTDPVVRQVLNDFKDNPKEARKALGNADMRAKIDKLVAAGVVQVA</sequence>
<evidence type="ECO:0000313" key="13">
    <source>
        <dbReference type="Proteomes" id="UP000002630"/>
    </source>
</evidence>
<dbReference type="SUPFAM" id="SSF48452">
    <property type="entry name" value="TPR-like"/>
    <property type="match status" value="2"/>
</dbReference>
<dbReference type="GO" id="GO:0051879">
    <property type="term" value="F:Hsp90 protein binding"/>
    <property type="evidence" value="ECO:0007669"/>
    <property type="project" value="TreeGrafter"/>
</dbReference>
<feature type="repeat" description="TPR" evidence="9">
    <location>
        <begin position="479"/>
        <end position="512"/>
    </location>
</feature>
<dbReference type="Gene3D" id="1.25.40.10">
    <property type="entry name" value="Tetratricopeptide repeat domain"/>
    <property type="match status" value="3"/>
</dbReference>
<name>D7FMZ5_ECTSI</name>
<comment type="subunit">
    <text evidence="6">Monomer. Homodimer. Forms a complex composed of HOP and chaperones HSP70 and HSP90; the interaction is stronger in the absence of ATP. Interacts (via TPR 1, 2, 3, 7, 8 and 9 repeats) with HSP70 (via C-terminus); the interaction is direct and is stronger in the absence of ATP. Interacts (via TPR 4, 5 and 6 repeats) with HSP90 (via C-terminus); the interaction is direct.</text>
</comment>
<feature type="domain" description="STI1" evidence="11">
    <location>
        <begin position="544"/>
        <end position="583"/>
    </location>
</feature>
<dbReference type="InterPro" id="IPR019734">
    <property type="entry name" value="TPR_rpt"/>
</dbReference>
<feature type="repeat" description="TPR" evidence="9">
    <location>
        <begin position="3"/>
        <end position="36"/>
    </location>
</feature>
<evidence type="ECO:0000256" key="7">
    <source>
        <dbReference type="ARBA" id="ARBA00074766"/>
    </source>
</evidence>
<feature type="compositionally biased region" description="Acidic residues" evidence="10">
    <location>
        <begin position="245"/>
        <end position="262"/>
    </location>
</feature>
<dbReference type="OMA" id="MYSAREN"/>
<evidence type="ECO:0000313" key="12">
    <source>
        <dbReference type="EMBL" id="CBJ30059.1"/>
    </source>
</evidence>
<evidence type="ECO:0000256" key="6">
    <source>
        <dbReference type="ARBA" id="ARBA00066016"/>
    </source>
</evidence>
<dbReference type="InterPro" id="IPR011990">
    <property type="entry name" value="TPR-like_helical_dom_sf"/>
</dbReference>
<proteinExistence type="predicted"/>
<gene>
    <name evidence="12" type="ORF">Esi_0172_0055</name>
</gene>
<dbReference type="InParanoid" id="D7FMZ5"/>
<dbReference type="Pfam" id="PF00515">
    <property type="entry name" value="TPR_1"/>
    <property type="match status" value="1"/>
</dbReference>
<protein>
    <recommendedName>
        <fullName evidence="7">Hsp70-Hsp90 organising protein</fullName>
    </recommendedName>
    <alternativeName>
        <fullName evidence="8">Stress-inducible protein 1</fullName>
    </alternativeName>
</protein>
<dbReference type="PROSITE" id="PS50005">
    <property type="entry name" value="TPR"/>
    <property type="match status" value="5"/>
</dbReference>
<dbReference type="OrthoDB" id="2423701at2759"/>
<dbReference type="Pfam" id="PF17830">
    <property type="entry name" value="STI1-HOP_DP"/>
    <property type="match status" value="2"/>
</dbReference>
<feature type="repeat" description="TPR" evidence="9">
    <location>
        <begin position="71"/>
        <end position="104"/>
    </location>
</feature>
<comment type="function">
    <text evidence="5">Acts as a co-chaperone and mediates the association of the chaperones HSP70 and HSP90 probably facilitating substrate transfer from HSP70 to HSP90. Stimulates HSP70 ATPase activity and, in contrast, inhibits HSP90 ATPase activity.</text>
</comment>
<dbReference type="PROSITE" id="PS50293">
    <property type="entry name" value="TPR_REGION"/>
    <property type="match status" value="1"/>
</dbReference>
<feature type="compositionally biased region" description="Basic and acidic residues" evidence="10">
    <location>
        <begin position="213"/>
        <end position="223"/>
    </location>
</feature>
<accession>D7FMZ5</accession>
<dbReference type="Gene3D" id="1.10.260.100">
    <property type="match status" value="2"/>
</dbReference>
<evidence type="ECO:0000259" key="11">
    <source>
        <dbReference type="SMART" id="SM00727"/>
    </source>
</evidence>
<keyword evidence="13" id="KW-1185">Reference proteome</keyword>
<dbReference type="Pfam" id="PF13432">
    <property type="entry name" value="TPR_16"/>
    <property type="match status" value="1"/>
</dbReference>
<dbReference type="FunFam" id="1.25.40.10:FF:000020">
    <property type="entry name" value="Stress-induced phosphoprotein 1"/>
    <property type="match status" value="1"/>
</dbReference>
<organism evidence="12 13">
    <name type="scientific">Ectocarpus siliculosus</name>
    <name type="common">Brown alga</name>
    <name type="synonym">Conferva siliculosa</name>
    <dbReference type="NCBI Taxonomy" id="2880"/>
    <lineage>
        <taxon>Eukaryota</taxon>
        <taxon>Sar</taxon>
        <taxon>Stramenopiles</taxon>
        <taxon>Ochrophyta</taxon>
        <taxon>PX clade</taxon>
        <taxon>Phaeophyceae</taxon>
        <taxon>Ectocarpales</taxon>
        <taxon>Ectocarpaceae</taxon>
        <taxon>Ectocarpus</taxon>
    </lineage>
</organism>
<dbReference type="eggNOG" id="KOG0548">
    <property type="taxonomic scope" value="Eukaryota"/>
</dbReference>
<keyword evidence="3" id="KW-0677">Repeat</keyword>
<dbReference type="SMART" id="SM00727">
    <property type="entry name" value="STI1"/>
    <property type="match status" value="2"/>
</dbReference>
<dbReference type="SMART" id="SM00028">
    <property type="entry name" value="TPR"/>
    <property type="match status" value="9"/>
</dbReference>
<dbReference type="Proteomes" id="UP000002630">
    <property type="component" value="Linkage Group LG05"/>
</dbReference>
<feature type="repeat" description="TPR" evidence="9">
    <location>
        <begin position="276"/>
        <end position="309"/>
    </location>
</feature>
<evidence type="ECO:0000256" key="1">
    <source>
        <dbReference type="ARBA" id="ARBA00004496"/>
    </source>
</evidence>
<evidence type="ECO:0000256" key="10">
    <source>
        <dbReference type="SAM" id="MobiDB-lite"/>
    </source>
</evidence>
<dbReference type="GO" id="GO:0005737">
    <property type="term" value="C:cytoplasm"/>
    <property type="evidence" value="ECO:0007669"/>
    <property type="project" value="UniProtKB-SubCell"/>
</dbReference>
<feature type="repeat" description="TPR" evidence="9">
    <location>
        <begin position="411"/>
        <end position="444"/>
    </location>
</feature>
<feature type="region of interest" description="Disordered" evidence="10">
    <location>
        <begin position="209"/>
        <end position="268"/>
    </location>
</feature>
<evidence type="ECO:0000256" key="9">
    <source>
        <dbReference type="PROSITE-ProRule" id="PRU00339"/>
    </source>
</evidence>
<dbReference type="FunFam" id="1.10.260.100:FF:000002">
    <property type="entry name" value="Stress-induced-phosphoprotein 1 (Hsp70/Hsp90-organizing)"/>
    <property type="match status" value="1"/>
</dbReference>
<evidence type="ECO:0000256" key="2">
    <source>
        <dbReference type="ARBA" id="ARBA00022490"/>
    </source>
</evidence>
<dbReference type="PANTHER" id="PTHR22904:SF523">
    <property type="entry name" value="STRESS-INDUCED-PHOSPHOPROTEIN 1"/>
    <property type="match status" value="1"/>
</dbReference>
<dbReference type="Pfam" id="PF13181">
    <property type="entry name" value="TPR_8"/>
    <property type="match status" value="2"/>
</dbReference>
<keyword evidence="2" id="KW-0963">Cytoplasm</keyword>
<evidence type="ECO:0000256" key="3">
    <source>
        <dbReference type="ARBA" id="ARBA00022737"/>
    </source>
</evidence>
<dbReference type="EMBL" id="FN648230">
    <property type="protein sequence ID" value="CBJ30059.1"/>
    <property type="molecule type" value="Genomic_DNA"/>
</dbReference>
<reference evidence="12 13" key="1">
    <citation type="journal article" date="2010" name="Nature">
        <title>The Ectocarpus genome and the independent evolution of multicellularity in brown algae.</title>
        <authorList>
            <person name="Cock J.M."/>
            <person name="Sterck L."/>
            <person name="Rouze P."/>
            <person name="Scornet D."/>
            <person name="Allen A.E."/>
            <person name="Amoutzias G."/>
            <person name="Anthouard V."/>
            <person name="Artiguenave F."/>
            <person name="Aury J.M."/>
            <person name="Badger J.H."/>
            <person name="Beszteri B."/>
            <person name="Billiau K."/>
            <person name="Bonnet E."/>
            <person name="Bothwell J.H."/>
            <person name="Bowler C."/>
            <person name="Boyen C."/>
            <person name="Brownlee C."/>
            <person name="Carrano C.J."/>
            <person name="Charrier B."/>
            <person name="Cho G.Y."/>
            <person name="Coelho S.M."/>
            <person name="Collen J."/>
            <person name="Corre E."/>
            <person name="Da Silva C."/>
            <person name="Delage L."/>
            <person name="Delaroque N."/>
            <person name="Dittami S.M."/>
            <person name="Doulbeau S."/>
            <person name="Elias M."/>
            <person name="Farnham G."/>
            <person name="Gachon C.M."/>
            <person name="Gschloessl B."/>
            <person name="Heesch S."/>
            <person name="Jabbari K."/>
            <person name="Jubin C."/>
            <person name="Kawai H."/>
            <person name="Kimura K."/>
            <person name="Kloareg B."/>
            <person name="Kupper F.C."/>
            <person name="Lang D."/>
            <person name="Le Bail A."/>
            <person name="Leblanc C."/>
            <person name="Lerouge P."/>
            <person name="Lohr M."/>
            <person name="Lopez P.J."/>
            <person name="Martens C."/>
            <person name="Maumus F."/>
            <person name="Michel G."/>
            <person name="Miranda-Saavedra D."/>
            <person name="Morales J."/>
            <person name="Moreau H."/>
            <person name="Motomura T."/>
            <person name="Nagasato C."/>
            <person name="Napoli C.A."/>
            <person name="Nelson D.R."/>
            <person name="Nyvall-Collen P."/>
            <person name="Peters A.F."/>
            <person name="Pommier C."/>
            <person name="Potin P."/>
            <person name="Poulain J."/>
            <person name="Quesneville H."/>
            <person name="Read B."/>
            <person name="Rensing S.A."/>
            <person name="Ritter A."/>
            <person name="Rousvoal S."/>
            <person name="Samanta M."/>
            <person name="Samson G."/>
            <person name="Schroeder D.C."/>
            <person name="Segurens B."/>
            <person name="Strittmatter M."/>
            <person name="Tonon T."/>
            <person name="Tregear J.W."/>
            <person name="Valentin K."/>
            <person name="von Dassow P."/>
            <person name="Yamagishi T."/>
            <person name="Van de Peer Y."/>
            <person name="Wincker P."/>
        </authorList>
    </citation>
    <scope>NUCLEOTIDE SEQUENCE [LARGE SCALE GENOMIC DNA]</scope>
    <source>
        <strain evidence="13">Ec32 / CCAP1310/4</strain>
    </source>
</reference>